<reference evidence="1" key="2">
    <citation type="submission" date="2009-09" db="EMBL/GenBank/DDBJ databases">
        <title>Complete sequence of chromosome of Candidatus Accumulibacter phosphatis clade IIA str. UW-1.</title>
        <authorList>
            <consortium name="US DOE Joint Genome Institute"/>
            <person name="Martin H.G."/>
            <person name="Ivanova N."/>
            <person name="Kunin V."/>
            <person name="Warnecke F."/>
            <person name="Barry K."/>
            <person name="He S."/>
            <person name="Salamov A."/>
            <person name="Szeto E."/>
            <person name="Dalin E."/>
            <person name="Pangilinan J.L."/>
            <person name="Lapidus A."/>
            <person name="Lowry S."/>
            <person name="Kyrpides N.C."/>
            <person name="McMahon K.D."/>
            <person name="Hugenholtz P."/>
        </authorList>
    </citation>
    <scope>NUCLEOTIDE SEQUENCE [LARGE SCALE GENOMIC DNA]</scope>
    <source>
        <strain evidence="1">UW-1</strain>
    </source>
</reference>
<dbReference type="HOGENOM" id="CLU_2420229_0_0_4"/>
<dbReference type="AlphaFoldDB" id="C7RPW3"/>
<dbReference type="EMBL" id="CP001715">
    <property type="protein sequence ID" value="ACV35549.1"/>
    <property type="molecule type" value="Genomic_DNA"/>
</dbReference>
<evidence type="ECO:0000313" key="1">
    <source>
        <dbReference type="EMBL" id="ACV35549.1"/>
    </source>
</evidence>
<protein>
    <recommendedName>
        <fullName evidence="2">CRISPR-associated exonuclease Cas4</fullName>
    </recommendedName>
</protein>
<organism evidence="1">
    <name type="scientific">Accumulibacter regalis</name>
    <dbReference type="NCBI Taxonomy" id="522306"/>
    <lineage>
        <taxon>Bacteria</taxon>
        <taxon>Pseudomonadati</taxon>
        <taxon>Pseudomonadota</taxon>
        <taxon>Betaproteobacteria</taxon>
        <taxon>Candidatus Accumulibacter</taxon>
    </lineage>
</organism>
<dbReference type="STRING" id="522306.CAP2UW1_2258"/>
<accession>C7RPW3</accession>
<reference evidence="1" key="1">
    <citation type="submission" date="2009-08" db="EMBL/GenBank/DDBJ databases">
        <authorList>
            <consortium name="US DOE Joint Genome Institute"/>
            <person name="Lucas S."/>
            <person name="Copeland A."/>
            <person name="Lapidus A."/>
            <person name="Glavina del Rio T."/>
            <person name="Dalin E."/>
            <person name="Tice H."/>
            <person name="Bruce D."/>
            <person name="Barry K."/>
            <person name="Pitluck S."/>
            <person name="Lowry S."/>
            <person name="Larimer F."/>
            <person name="Land M."/>
            <person name="Hauser L."/>
            <person name="Kyrpides N."/>
            <person name="Ivanova N."/>
            <person name="McMahon K.D."/>
            <person name="Hugenholtz P."/>
        </authorList>
    </citation>
    <scope>NUCLEOTIDE SEQUENCE</scope>
    <source>
        <strain evidence="1">UW-1</strain>
    </source>
</reference>
<dbReference type="KEGG" id="app:CAP2UW1_2258"/>
<proteinExistence type="predicted"/>
<dbReference type="Gene3D" id="3.90.320.10">
    <property type="match status" value="1"/>
</dbReference>
<dbReference type="eggNOG" id="COG1468">
    <property type="taxonomic scope" value="Bacteria"/>
</dbReference>
<dbReference type="InterPro" id="IPR011604">
    <property type="entry name" value="PDDEXK-like_dom_sf"/>
</dbReference>
<sequence length="91" mass="10466">MLAEPLEPTEISALQQWSYCPRQCPWIHFERVFEDNLLTERGQALHKRVDDPGFEVRDGLRVEPALPIFCDHLKAPDVMSLALPDARLVAR</sequence>
<gene>
    <name evidence="1" type="ordered locus">CAP2UW1_2258</name>
</gene>
<evidence type="ECO:0008006" key="2">
    <source>
        <dbReference type="Google" id="ProtNLM"/>
    </source>
</evidence>
<name>C7RPW3_ACCRE</name>